<evidence type="ECO:0000256" key="13">
    <source>
        <dbReference type="ARBA" id="ARBA00023254"/>
    </source>
</evidence>
<sequence length="510" mass="58301">MTDKDLEIIKDYGAPVILVSDSPEYPKACVISLKKDLSLQEKLVYDQEEEGYMKGEAGMGVEKKEKAKKAQEMKEMKEMKEIDEMEGIDDELIVEISSTLSSSSVDIIDCQMKEDETEYWDVKGEFCKNTKSILCTIDEFSMDVMKKSMGMNMECNSKRSEELYNIEEEERLGKVVKIDQKVLENTRKRVEKKRVSALKSVNKLKTSKKECIKEMIVNIDRNILSSSMGSILSGLLEGASCEYVEWSSPIPNLIYWKRKVIAEYSESQGYFVPIPETIQPEKFILIYTKASELLEQESETYVDELVKKLRDEFPELKIIFIIESIDALLKKVKNNRNKRYVDAMRAVIETKNSENIFIPSEETEEKIENILLRLQLIHNVFIVNTSSVENSAEWIFILTGDISTIPYKKMKLELSTSFCMESGQIKTGSDVKDTYTKLLQTIYKVTPQIADAIVEKYSKISDLVYAFRENGPDALSDLTIGKLTKRKIGGVLSKRIFHVFMTSDSTASAI</sequence>
<dbReference type="AlphaFoldDB" id="A0A0W4ZT13"/>
<protein>
    <recommendedName>
        <fullName evidence="14">ERCC4 domain-containing protein</fullName>
    </recommendedName>
</protein>
<keyword evidence="10" id="KW-0233">DNA recombination</keyword>
<dbReference type="InterPro" id="IPR033310">
    <property type="entry name" value="Mms4/EME1/EME2"/>
</dbReference>
<evidence type="ECO:0000256" key="11">
    <source>
        <dbReference type="ARBA" id="ARBA00023204"/>
    </source>
</evidence>
<keyword evidence="5" id="KW-0479">Metal-binding</keyword>
<dbReference type="GO" id="GO:0046872">
    <property type="term" value="F:metal ion binding"/>
    <property type="evidence" value="ECO:0007669"/>
    <property type="project" value="UniProtKB-KW"/>
</dbReference>
<dbReference type="Gene3D" id="1.10.150.670">
    <property type="entry name" value="Crossover junction endonuclease EME1, DNA-binding domain"/>
    <property type="match status" value="1"/>
</dbReference>
<evidence type="ECO:0000256" key="8">
    <source>
        <dbReference type="ARBA" id="ARBA00022801"/>
    </source>
</evidence>
<evidence type="ECO:0000256" key="2">
    <source>
        <dbReference type="ARBA" id="ARBA00004123"/>
    </source>
</evidence>
<evidence type="ECO:0000256" key="12">
    <source>
        <dbReference type="ARBA" id="ARBA00023242"/>
    </source>
</evidence>
<dbReference type="SMART" id="SM00891">
    <property type="entry name" value="ERCC4"/>
    <property type="match status" value="1"/>
</dbReference>
<dbReference type="GO" id="GO:0003677">
    <property type="term" value="F:DNA binding"/>
    <property type="evidence" value="ECO:0007669"/>
    <property type="project" value="InterPro"/>
</dbReference>
<dbReference type="OrthoDB" id="343092at2759"/>
<evidence type="ECO:0000256" key="6">
    <source>
        <dbReference type="ARBA" id="ARBA00022759"/>
    </source>
</evidence>
<keyword evidence="11" id="KW-0234">DNA repair</keyword>
<keyword evidence="4" id="KW-0540">Nuclease</keyword>
<evidence type="ECO:0000256" key="7">
    <source>
        <dbReference type="ARBA" id="ARBA00022763"/>
    </source>
</evidence>
<evidence type="ECO:0000256" key="3">
    <source>
        <dbReference type="ARBA" id="ARBA00005313"/>
    </source>
</evidence>
<keyword evidence="12" id="KW-0539">Nucleus</keyword>
<keyword evidence="7" id="KW-0227">DNA damage</keyword>
<dbReference type="InterPro" id="IPR042530">
    <property type="entry name" value="EME1/EME2_C"/>
</dbReference>
<dbReference type="VEuPathDB" id="FungiDB:T552_00156"/>
<dbReference type="InterPro" id="IPR047521">
    <property type="entry name" value="XPF_nuclease_EME1_ascomycetes"/>
</dbReference>
<feature type="domain" description="ERCC4" evidence="14">
    <location>
        <begin position="214"/>
        <end position="468"/>
    </location>
</feature>
<evidence type="ECO:0000313" key="15">
    <source>
        <dbReference type="EMBL" id="KTW31514.1"/>
    </source>
</evidence>
<keyword evidence="9" id="KW-0460">Magnesium</keyword>
<dbReference type="PANTHER" id="PTHR21077:SF5">
    <property type="entry name" value="CROSSOVER JUNCTION ENDONUCLEASE MMS4"/>
    <property type="match status" value="1"/>
</dbReference>
<dbReference type="GO" id="GO:0048476">
    <property type="term" value="C:Holliday junction resolvase complex"/>
    <property type="evidence" value="ECO:0007669"/>
    <property type="project" value="InterPro"/>
</dbReference>
<accession>A0A0W4ZT13</accession>
<dbReference type="PANTHER" id="PTHR21077">
    <property type="entry name" value="EME1 PROTEIN"/>
    <property type="match status" value="1"/>
</dbReference>
<keyword evidence="8" id="KW-0378">Hydrolase</keyword>
<dbReference type="RefSeq" id="XP_018227630.1">
    <property type="nucleotide sequence ID" value="XM_018368775.1"/>
</dbReference>
<dbReference type="GeneID" id="28934977"/>
<dbReference type="GO" id="GO:0005634">
    <property type="term" value="C:nucleus"/>
    <property type="evidence" value="ECO:0007669"/>
    <property type="project" value="UniProtKB-SubCell"/>
</dbReference>
<dbReference type="Gene3D" id="3.40.50.10130">
    <property type="match status" value="1"/>
</dbReference>
<reference evidence="16" key="1">
    <citation type="journal article" date="2016" name="Nat. Commun.">
        <title>Genome analysis of three Pneumocystis species reveals adaptation mechanisms to life exclusively in mammalian hosts.</title>
        <authorList>
            <person name="Ma L."/>
            <person name="Chen Z."/>
            <person name="Huang D.W."/>
            <person name="Kutty G."/>
            <person name="Ishihara M."/>
            <person name="Wang H."/>
            <person name="Abouelleil A."/>
            <person name="Bishop L."/>
            <person name="Davey E."/>
            <person name="Deng R."/>
            <person name="Deng X."/>
            <person name="Fan L."/>
            <person name="Fantoni G."/>
            <person name="Fitzgerald M."/>
            <person name="Gogineni E."/>
            <person name="Goldberg J.M."/>
            <person name="Handley G."/>
            <person name="Hu X."/>
            <person name="Huber C."/>
            <person name="Jiao X."/>
            <person name="Jones K."/>
            <person name="Levin J.Z."/>
            <person name="Liu Y."/>
            <person name="Macdonald P."/>
            <person name="Melnikov A."/>
            <person name="Raley C."/>
            <person name="Sassi M."/>
            <person name="Sherman B.T."/>
            <person name="Song X."/>
            <person name="Sykes S."/>
            <person name="Tran B."/>
            <person name="Walsh L."/>
            <person name="Xia Y."/>
            <person name="Yang J."/>
            <person name="Young S."/>
            <person name="Zeng Q."/>
            <person name="Zheng X."/>
            <person name="Stephens R."/>
            <person name="Nusbaum C."/>
            <person name="Birren B.W."/>
            <person name="Azadi P."/>
            <person name="Lempicki R.A."/>
            <person name="Cuomo C.A."/>
            <person name="Kovacs J.A."/>
        </authorList>
    </citation>
    <scope>NUCLEOTIDE SEQUENCE [LARGE SCALE GENOMIC DNA]</scope>
    <source>
        <strain evidence="16">B80</strain>
    </source>
</reference>
<comment type="subcellular location">
    <subcellularLocation>
        <location evidence="2">Nucleus</location>
    </subcellularLocation>
</comment>
<dbReference type="GO" id="GO:0008821">
    <property type="term" value="F:crossover junction DNA endonuclease activity"/>
    <property type="evidence" value="ECO:0007669"/>
    <property type="project" value="TreeGrafter"/>
</dbReference>
<dbReference type="Pfam" id="PF02732">
    <property type="entry name" value="ERCC4"/>
    <property type="match status" value="1"/>
</dbReference>
<evidence type="ECO:0000256" key="10">
    <source>
        <dbReference type="ARBA" id="ARBA00023172"/>
    </source>
</evidence>
<evidence type="ECO:0000256" key="1">
    <source>
        <dbReference type="ARBA" id="ARBA00001946"/>
    </source>
</evidence>
<keyword evidence="6" id="KW-0255">Endonuclease</keyword>
<dbReference type="GO" id="GO:0031297">
    <property type="term" value="P:replication fork processing"/>
    <property type="evidence" value="ECO:0007669"/>
    <property type="project" value="TreeGrafter"/>
</dbReference>
<dbReference type="InterPro" id="IPR006166">
    <property type="entry name" value="ERCC4_domain"/>
</dbReference>
<comment type="cofactor">
    <cofactor evidence="1">
        <name>Mg(2+)</name>
        <dbReference type="ChEBI" id="CHEBI:18420"/>
    </cofactor>
</comment>
<dbReference type="GO" id="GO:0006302">
    <property type="term" value="P:double-strand break repair"/>
    <property type="evidence" value="ECO:0007669"/>
    <property type="project" value="TreeGrafter"/>
</dbReference>
<name>A0A0W4ZT13_PNEC8</name>
<gene>
    <name evidence="15" type="ORF">T552_00156</name>
</gene>
<evidence type="ECO:0000256" key="9">
    <source>
        <dbReference type="ARBA" id="ARBA00022842"/>
    </source>
</evidence>
<keyword evidence="16" id="KW-1185">Reference proteome</keyword>
<proteinExistence type="inferred from homology"/>
<dbReference type="CDD" id="cd20085">
    <property type="entry name" value="XPF_nuclease_Mms4"/>
    <property type="match status" value="1"/>
</dbReference>
<evidence type="ECO:0000313" key="16">
    <source>
        <dbReference type="Proteomes" id="UP000054454"/>
    </source>
</evidence>
<dbReference type="Proteomes" id="UP000054454">
    <property type="component" value="Unassembled WGS sequence"/>
</dbReference>
<dbReference type="GO" id="GO:0031573">
    <property type="term" value="P:mitotic intra-S DNA damage checkpoint signaling"/>
    <property type="evidence" value="ECO:0007669"/>
    <property type="project" value="TreeGrafter"/>
</dbReference>
<evidence type="ECO:0000256" key="4">
    <source>
        <dbReference type="ARBA" id="ARBA00022722"/>
    </source>
</evidence>
<organism evidence="15 16">
    <name type="scientific">Pneumocystis carinii (strain B80)</name>
    <name type="common">Rat pneumocystis pneumonia agent</name>
    <name type="synonym">Pneumocystis carinii f. sp. carinii</name>
    <dbReference type="NCBI Taxonomy" id="1408658"/>
    <lineage>
        <taxon>Eukaryota</taxon>
        <taxon>Fungi</taxon>
        <taxon>Dikarya</taxon>
        <taxon>Ascomycota</taxon>
        <taxon>Taphrinomycotina</taxon>
        <taxon>Pneumocystomycetes</taxon>
        <taxon>Pneumocystaceae</taxon>
        <taxon>Pneumocystis</taxon>
    </lineage>
</organism>
<comment type="similarity">
    <text evidence="3">Belongs to the EME1/MMS4 family.</text>
</comment>
<keyword evidence="13" id="KW-0469">Meiosis</keyword>
<dbReference type="EMBL" id="LFVZ01000001">
    <property type="protein sequence ID" value="KTW31514.1"/>
    <property type="molecule type" value="Genomic_DNA"/>
</dbReference>
<evidence type="ECO:0000259" key="14">
    <source>
        <dbReference type="SMART" id="SM00891"/>
    </source>
</evidence>
<dbReference type="GO" id="GO:0000712">
    <property type="term" value="P:resolution of meiotic recombination intermediates"/>
    <property type="evidence" value="ECO:0007669"/>
    <property type="project" value="TreeGrafter"/>
</dbReference>
<evidence type="ECO:0000256" key="5">
    <source>
        <dbReference type="ARBA" id="ARBA00022723"/>
    </source>
</evidence>
<comment type="caution">
    <text evidence="15">The sequence shown here is derived from an EMBL/GenBank/DDBJ whole genome shotgun (WGS) entry which is preliminary data.</text>
</comment>